<gene>
    <name evidence="3" type="ORF">M9458_048102</name>
</gene>
<protein>
    <submittedName>
        <fullName evidence="3">Uncharacterized protein</fullName>
    </submittedName>
</protein>
<evidence type="ECO:0000313" key="4">
    <source>
        <dbReference type="Proteomes" id="UP001529510"/>
    </source>
</evidence>
<dbReference type="GO" id="GO:0048513">
    <property type="term" value="P:animal organ development"/>
    <property type="evidence" value="ECO:0007669"/>
    <property type="project" value="UniProtKB-ARBA"/>
</dbReference>
<keyword evidence="1" id="KW-0677">Repeat</keyword>
<feature type="non-terminal residue" evidence="3">
    <location>
        <position position="1"/>
    </location>
</feature>
<dbReference type="SUPFAM" id="SSF48371">
    <property type="entry name" value="ARM repeat"/>
    <property type="match status" value="1"/>
</dbReference>
<feature type="repeat" description="ARM" evidence="2">
    <location>
        <begin position="29"/>
        <end position="58"/>
    </location>
</feature>
<dbReference type="SMART" id="SM00185">
    <property type="entry name" value="ARM"/>
    <property type="match status" value="1"/>
</dbReference>
<dbReference type="EMBL" id="JAMKFB020000024">
    <property type="protein sequence ID" value="KAL0156856.1"/>
    <property type="molecule type" value="Genomic_DNA"/>
</dbReference>
<dbReference type="PANTHER" id="PTHR46618">
    <property type="entry name" value="ARMADILLO REPEAT-CONTAINING PROTEIN 3"/>
    <property type="match status" value="1"/>
</dbReference>
<dbReference type="Pfam" id="PF00514">
    <property type="entry name" value="Arm"/>
    <property type="match status" value="1"/>
</dbReference>
<accession>A0ABD0N7D6</accession>
<keyword evidence="4" id="KW-1185">Reference proteome</keyword>
<dbReference type="PROSITE" id="PS50176">
    <property type="entry name" value="ARM_REPEAT"/>
    <property type="match status" value="1"/>
</dbReference>
<evidence type="ECO:0000256" key="1">
    <source>
        <dbReference type="ARBA" id="ARBA00022737"/>
    </source>
</evidence>
<dbReference type="Proteomes" id="UP001529510">
    <property type="component" value="Unassembled WGS sequence"/>
</dbReference>
<dbReference type="Gene3D" id="1.25.10.10">
    <property type="entry name" value="Leucine-rich Repeat Variant"/>
    <property type="match status" value="1"/>
</dbReference>
<feature type="non-terminal residue" evidence="3">
    <location>
        <position position="58"/>
    </location>
</feature>
<dbReference type="PANTHER" id="PTHR46618:SF1">
    <property type="entry name" value="ARMADILLO REPEAT-CONTAINING PROTEIN 3"/>
    <property type="match status" value="1"/>
</dbReference>
<dbReference type="InterPro" id="IPR016024">
    <property type="entry name" value="ARM-type_fold"/>
</dbReference>
<sequence length="58" mass="6562">NIVVHEFATLCLTSLSVDFSYKIQIFEHKGLEPLIQLLSSPDPDVKKNSVECIFNLVQ</sequence>
<proteinExistence type="predicted"/>
<dbReference type="InterPro" id="IPR052441">
    <property type="entry name" value="Armadillo-Ser/Thr_Kinase"/>
</dbReference>
<dbReference type="AlphaFoldDB" id="A0ABD0N7D6"/>
<evidence type="ECO:0000313" key="3">
    <source>
        <dbReference type="EMBL" id="KAL0156856.1"/>
    </source>
</evidence>
<dbReference type="InterPro" id="IPR000225">
    <property type="entry name" value="Armadillo"/>
</dbReference>
<dbReference type="InterPro" id="IPR011989">
    <property type="entry name" value="ARM-like"/>
</dbReference>
<organism evidence="3 4">
    <name type="scientific">Cirrhinus mrigala</name>
    <name type="common">Mrigala</name>
    <dbReference type="NCBI Taxonomy" id="683832"/>
    <lineage>
        <taxon>Eukaryota</taxon>
        <taxon>Metazoa</taxon>
        <taxon>Chordata</taxon>
        <taxon>Craniata</taxon>
        <taxon>Vertebrata</taxon>
        <taxon>Euteleostomi</taxon>
        <taxon>Actinopterygii</taxon>
        <taxon>Neopterygii</taxon>
        <taxon>Teleostei</taxon>
        <taxon>Ostariophysi</taxon>
        <taxon>Cypriniformes</taxon>
        <taxon>Cyprinidae</taxon>
        <taxon>Labeoninae</taxon>
        <taxon>Labeonini</taxon>
        <taxon>Cirrhinus</taxon>
    </lineage>
</organism>
<evidence type="ECO:0000256" key="2">
    <source>
        <dbReference type="PROSITE-ProRule" id="PRU00259"/>
    </source>
</evidence>
<name>A0ABD0N7D6_CIRMR</name>
<comment type="caution">
    <text evidence="3">The sequence shown here is derived from an EMBL/GenBank/DDBJ whole genome shotgun (WGS) entry which is preliminary data.</text>
</comment>
<reference evidence="3 4" key="1">
    <citation type="submission" date="2024-05" db="EMBL/GenBank/DDBJ databases">
        <title>Genome sequencing and assembly of Indian major carp, Cirrhinus mrigala (Hamilton, 1822).</title>
        <authorList>
            <person name="Mohindra V."/>
            <person name="Chowdhury L.M."/>
            <person name="Lal K."/>
            <person name="Jena J.K."/>
        </authorList>
    </citation>
    <scope>NUCLEOTIDE SEQUENCE [LARGE SCALE GENOMIC DNA]</scope>
    <source>
        <strain evidence="3">CM1030</strain>
        <tissue evidence="3">Blood</tissue>
    </source>
</reference>